<dbReference type="KEGG" id="tfo:BFO_2327"/>
<organism evidence="1 2">
    <name type="scientific">Tannerella forsythia (strain ATCC 43037 / JCM 10827 / CCUG 21028 A / KCTC 5666 / FDC 338)</name>
    <name type="common">Bacteroides forsythus</name>
    <dbReference type="NCBI Taxonomy" id="203275"/>
    <lineage>
        <taxon>Bacteria</taxon>
        <taxon>Pseudomonadati</taxon>
        <taxon>Bacteroidota</taxon>
        <taxon>Bacteroidia</taxon>
        <taxon>Bacteroidales</taxon>
        <taxon>Tannerellaceae</taxon>
        <taxon>Tannerella</taxon>
    </lineage>
</organism>
<accession>G8UK02</accession>
<dbReference type="Proteomes" id="UP000005436">
    <property type="component" value="Chromosome"/>
</dbReference>
<proteinExistence type="predicted"/>
<dbReference type="EMBL" id="CP003191">
    <property type="protein sequence ID" value="AEW20368.1"/>
    <property type="molecule type" value="Genomic_DNA"/>
</dbReference>
<gene>
    <name evidence="1" type="ordered locus">BFO_2327</name>
</gene>
<dbReference type="AlphaFoldDB" id="G8UK02"/>
<name>G8UK02_TANFA</name>
<evidence type="ECO:0000313" key="2">
    <source>
        <dbReference type="Proteomes" id="UP000005436"/>
    </source>
</evidence>
<sequence length="49" mass="5777">MGSKSPNERRSTVSINRNLMAIFTYSLFSAKMKIFFHLSKKYLFLSQKE</sequence>
<evidence type="ECO:0000313" key="1">
    <source>
        <dbReference type="EMBL" id="AEW20368.1"/>
    </source>
</evidence>
<protein>
    <submittedName>
        <fullName evidence="1">Uncharacterized protein</fullName>
    </submittedName>
</protein>
<keyword evidence="2" id="KW-1185">Reference proteome</keyword>
<dbReference type="HOGENOM" id="CLU_3141630_0_0_10"/>
<reference evidence="2" key="1">
    <citation type="submission" date="2011-12" db="EMBL/GenBank/DDBJ databases">
        <title>Complete sequence of Tannerella forsythia ATCC 43037.</title>
        <authorList>
            <person name="Dewhirst F."/>
            <person name="Tanner A."/>
            <person name="Izard J."/>
            <person name="Brinkac L."/>
            <person name="Durkin A.S."/>
            <person name="Hostetler J."/>
            <person name="Shetty J."/>
            <person name="Torralba M."/>
            <person name="Gill S."/>
            <person name="Nelson K."/>
        </authorList>
    </citation>
    <scope>NUCLEOTIDE SEQUENCE [LARGE SCALE GENOMIC DNA]</scope>
    <source>
        <strain evidence="2">ATCC 43037 / JCM 10827 / CCUG 33226 / KCTC 5666 / FDC 338</strain>
    </source>
</reference>